<dbReference type="PROSITE" id="PS50890">
    <property type="entry name" value="PUA"/>
    <property type="match status" value="1"/>
</dbReference>
<dbReference type="KEGG" id="bnn:FOA43_003152"/>
<evidence type="ECO:0000256" key="6">
    <source>
        <dbReference type="ARBA" id="ARBA00022777"/>
    </source>
</evidence>
<dbReference type="FunFam" id="2.30.130.10:FF:000008">
    <property type="entry name" value="Glutamate 5-kinase"/>
    <property type="match status" value="1"/>
</dbReference>
<evidence type="ECO:0000256" key="2">
    <source>
        <dbReference type="ARBA" id="ARBA00022605"/>
    </source>
</evidence>
<dbReference type="InterPro" id="IPR005715">
    <property type="entry name" value="Glu_5kinase/COase_Synthase"/>
</dbReference>
<dbReference type="PANTHER" id="PTHR43654">
    <property type="entry name" value="GLUTAMATE 5-KINASE"/>
    <property type="match status" value="1"/>
</dbReference>
<dbReference type="InterPro" id="IPR002478">
    <property type="entry name" value="PUA"/>
</dbReference>
<dbReference type="HAMAP" id="MF_00456">
    <property type="entry name" value="ProB"/>
    <property type="match status" value="1"/>
</dbReference>
<feature type="domain" description="PUA" evidence="8">
    <location>
        <begin position="318"/>
        <end position="415"/>
    </location>
</feature>
<keyword evidence="5" id="KW-0547">Nucleotide-binding</keyword>
<evidence type="ECO:0000256" key="7">
    <source>
        <dbReference type="ARBA" id="ARBA00022840"/>
    </source>
</evidence>
<dbReference type="Pfam" id="PF00696">
    <property type="entry name" value="AA_kinase"/>
    <property type="match status" value="1"/>
</dbReference>
<dbReference type="InterPro" id="IPR036974">
    <property type="entry name" value="PUA_sf"/>
</dbReference>
<protein>
    <recommendedName>
        <fullName evidence="8">PUA domain-containing protein</fullName>
    </recommendedName>
</protein>
<dbReference type="EMBL" id="CP064814">
    <property type="protein sequence ID" value="QPG75791.1"/>
    <property type="molecule type" value="Genomic_DNA"/>
</dbReference>
<evidence type="ECO:0000259" key="8">
    <source>
        <dbReference type="SMART" id="SM00359"/>
    </source>
</evidence>
<dbReference type="PRINTS" id="PR00474">
    <property type="entry name" value="GLU5KINASE"/>
</dbReference>
<dbReference type="GeneID" id="62196553"/>
<dbReference type="CDD" id="cd04242">
    <property type="entry name" value="AAK_G5K_ProB"/>
    <property type="match status" value="1"/>
</dbReference>
<dbReference type="GO" id="GO:0004349">
    <property type="term" value="F:glutamate 5-kinase activity"/>
    <property type="evidence" value="ECO:0007669"/>
    <property type="project" value="InterPro"/>
</dbReference>
<keyword evidence="2" id="KW-0028">Amino-acid biosynthesis</keyword>
<evidence type="ECO:0000313" key="10">
    <source>
        <dbReference type="Proteomes" id="UP000662931"/>
    </source>
</evidence>
<keyword evidence="6" id="KW-0418">Kinase</keyword>
<dbReference type="FunFam" id="3.40.1160.10:FF:000018">
    <property type="entry name" value="Glutamate 5-kinase"/>
    <property type="match status" value="1"/>
</dbReference>
<dbReference type="Gene3D" id="2.30.130.10">
    <property type="entry name" value="PUA domain"/>
    <property type="match status" value="1"/>
</dbReference>
<gene>
    <name evidence="9" type="ORF">FOA43_003152</name>
</gene>
<dbReference type="SUPFAM" id="SSF88697">
    <property type="entry name" value="PUA domain-like"/>
    <property type="match status" value="1"/>
</dbReference>
<evidence type="ECO:0000256" key="3">
    <source>
        <dbReference type="ARBA" id="ARBA00022650"/>
    </source>
</evidence>
<dbReference type="InterPro" id="IPR019797">
    <property type="entry name" value="Glutamate_5-kinase_CS"/>
</dbReference>
<dbReference type="SMART" id="SM00359">
    <property type="entry name" value="PUA"/>
    <property type="match status" value="1"/>
</dbReference>
<dbReference type="Gene3D" id="3.40.1160.10">
    <property type="entry name" value="Acetylglutamate kinase-like"/>
    <property type="match status" value="1"/>
</dbReference>
<dbReference type="Proteomes" id="UP000662931">
    <property type="component" value="Chromosome 3"/>
</dbReference>
<dbReference type="AlphaFoldDB" id="A0A875S237"/>
<keyword evidence="1" id="KW-0963">Cytoplasm</keyword>
<dbReference type="GO" id="GO:0005829">
    <property type="term" value="C:cytosol"/>
    <property type="evidence" value="ECO:0007669"/>
    <property type="project" value="TreeGrafter"/>
</dbReference>
<dbReference type="NCBIfam" id="TIGR01027">
    <property type="entry name" value="proB"/>
    <property type="match status" value="1"/>
</dbReference>
<sequence length="438" mass="48972">MTKDSQFTIVVKLGSSSIVDEHTREPRIANMSLLVETLVKLRRQGHRIVFVSSGAIAVGMRKLKIFSKPKKLATKQALAAVGQGELISMWDELFAHLNQTTAQILLTRNDIMDFSQFSNAENTLRELLDMDIIPIVNENDTISTQEIKFGDNDTLSAITAGMCNADFLFLLTDVDCLYTDNPRTNPEAKPVFLVKNMNSLDVNTKSSGSSIGTGGMKTKLIAADLATNAGVTTVICDSKHPQNMLNIVKYSCKEDNDLRLSADTLPQEDSKEFTKTNEDELVKMKRCHVPLHTRFIGQPKNTVKNKQFWLLHGLKPHGEIIIDTGCYKAITRRNRAGLLPAGVLGVEGNFHQMECVEIRLGFRDESGKWDTSKGTYLIGKGRSNYSSSEVNKVKGLHSRDIRSQLEYVDSEYVVHRDNLAFPIHEDQELLEALGKWKI</sequence>
<dbReference type="SUPFAM" id="SSF53633">
    <property type="entry name" value="Carbamate kinase-like"/>
    <property type="match status" value="1"/>
</dbReference>
<keyword evidence="4" id="KW-0808">Transferase</keyword>
<dbReference type="GO" id="GO:1901607">
    <property type="term" value="P:alpha-amino acid biosynthetic process"/>
    <property type="evidence" value="ECO:0007669"/>
    <property type="project" value="UniProtKB-ARBA"/>
</dbReference>
<dbReference type="GO" id="GO:0005524">
    <property type="term" value="F:ATP binding"/>
    <property type="evidence" value="ECO:0007669"/>
    <property type="project" value="UniProtKB-KW"/>
</dbReference>
<keyword evidence="3" id="KW-0641">Proline biosynthesis</keyword>
<dbReference type="CDD" id="cd21157">
    <property type="entry name" value="PUA_G5K"/>
    <property type="match status" value="1"/>
</dbReference>
<dbReference type="PANTHER" id="PTHR43654:SF3">
    <property type="entry name" value="GLUTAMATE 5-KINASE"/>
    <property type="match status" value="1"/>
</dbReference>
<dbReference type="OrthoDB" id="409889at2759"/>
<dbReference type="InterPro" id="IPR011529">
    <property type="entry name" value="Glu_5kinase"/>
</dbReference>
<keyword evidence="7" id="KW-0067">ATP-binding</keyword>
<dbReference type="InterPro" id="IPR041739">
    <property type="entry name" value="G5K_ProB"/>
</dbReference>
<evidence type="ECO:0000256" key="4">
    <source>
        <dbReference type="ARBA" id="ARBA00022679"/>
    </source>
</evidence>
<dbReference type="RefSeq" id="XP_038779356.1">
    <property type="nucleotide sequence ID" value="XM_038923428.1"/>
</dbReference>
<evidence type="ECO:0000256" key="1">
    <source>
        <dbReference type="ARBA" id="ARBA00022490"/>
    </source>
</evidence>
<keyword evidence="10" id="KW-1185">Reference proteome</keyword>
<dbReference type="InterPro" id="IPR036393">
    <property type="entry name" value="AceGlu_kinase-like_sf"/>
</dbReference>
<dbReference type="PIRSF" id="PIRSF000729">
    <property type="entry name" value="GK"/>
    <property type="match status" value="1"/>
</dbReference>
<evidence type="ECO:0000256" key="5">
    <source>
        <dbReference type="ARBA" id="ARBA00022741"/>
    </source>
</evidence>
<proteinExistence type="inferred from homology"/>
<dbReference type="InterPro" id="IPR015947">
    <property type="entry name" value="PUA-like_sf"/>
</dbReference>
<evidence type="ECO:0000313" key="9">
    <source>
        <dbReference type="EMBL" id="QPG75791.1"/>
    </source>
</evidence>
<dbReference type="GO" id="GO:0003723">
    <property type="term" value="F:RNA binding"/>
    <property type="evidence" value="ECO:0007669"/>
    <property type="project" value="InterPro"/>
</dbReference>
<dbReference type="Pfam" id="PF01472">
    <property type="entry name" value="PUA"/>
    <property type="match status" value="1"/>
</dbReference>
<accession>A0A875S237</accession>
<dbReference type="PROSITE" id="PS00902">
    <property type="entry name" value="GLUTAMATE_5_KINASE"/>
    <property type="match status" value="1"/>
</dbReference>
<dbReference type="InterPro" id="IPR001048">
    <property type="entry name" value="Asp/Glu/Uridylate_kinase"/>
</dbReference>
<reference evidence="9" key="1">
    <citation type="submission" date="2020-10" db="EMBL/GenBank/DDBJ databases">
        <authorList>
            <person name="Roach M.J.R."/>
        </authorList>
    </citation>
    <scope>NUCLEOTIDE SEQUENCE</scope>
    <source>
        <strain evidence="9">CBS 1945</strain>
    </source>
</reference>
<organism evidence="9 10">
    <name type="scientific">Eeniella nana</name>
    <name type="common">Yeast</name>
    <name type="synonym">Brettanomyces nanus</name>
    <dbReference type="NCBI Taxonomy" id="13502"/>
    <lineage>
        <taxon>Eukaryota</taxon>
        <taxon>Fungi</taxon>
        <taxon>Dikarya</taxon>
        <taxon>Ascomycota</taxon>
        <taxon>Saccharomycotina</taxon>
        <taxon>Pichiomycetes</taxon>
        <taxon>Pichiales</taxon>
        <taxon>Pichiaceae</taxon>
        <taxon>Brettanomyces</taxon>
    </lineage>
</organism>
<dbReference type="InterPro" id="IPR001057">
    <property type="entry name" value="Glu/AcGlu_kinase"/>
</dbReference>
<name>A0A875S237_EENNA</name>